<evidence type="ECO:0000256" key="1">
    <source>
        <dbReference type="ARBA" id="ARBA00093634"/>
    </source>
</evidence>
<dbReference type="Pfam" id="PF21730">
    <property type="entry name" value="Vma22_CCDC115"/>
    <property type="match status" value="1"/>
</dbReference>
<reference evidence="3" key="1">
    <citation type="submission" date="2021-10" db="EMBL/GenBank/DDBJ databases">
        <title>Tropical sea cucumber genome reveals ecological adaptation and Cuvierian tubules defense mechanism.</title>
        <authorList>
            <person name="Chen T."/>
        </authorList>
    </citation>
    <scope>NUCLEOTIDE SEQUENCE</scope>
    <source>
        <strain evidence="3">Nanhai2018</strain>
        <tissue evidence="3">Muscle</tissue>
    </source>
</reference>
<dbReference type="EMBL" id="JAIZAY010000002">
    <property type="protein sequence ID" value="KAJ8047265.1"/>
    <property type="molecule type" value="Genomic_DNA"/>
</dbReference>
<organism evidence="3 4">
    <name type="scientific">Holothuria leucospilota</name>
    <name type="common">Black long sea cucumber</name>
    <name type="synonym">Mertensiothuria leucospilota</name>
    <dbReference type="NCBI Taxonomy" id="206669"/>
    <lineage>
        <taxon>Eukaryota</taxon>
        <taxon>Metazoa</taxon>
        <taxon>Echinodermata</taxon>
        <taxon>Eleutherozoa</taxon>
        <taxon>Echinozoa</taxon>
        <taxon>Holothuroidea</taxon>
        <taxon>Aspidochirotacea</taxon>
        <taxon>Aspidochirotida</taxon>
        <taxon>Holothuriidae</taxon>
        <taxon>Holothuria</taxon>
    </lineage>
</organism>
<dbReference type="Gene3D" id="1.10.287.3240">
    <property type="match status" value="1"/>
</dbReference>
<protein>
    <recommendedName>
        <fullName evidence="1">Vacuolar ATPase assembly protein VMA22</fullName>
    </recommendedName>
</protein>
<feature type="region of interest" description="Disordered" evidence="2">
    <location>
        <begin position="130"/>
        <end position="161"/>
    </location>
</feature>
<evidence type="ECO:0000313" key="3">
    <source>
        <dbReference type="EMBL" id="KAJ8047265.1"/>
    </source>
</evidence>
<accession>A0A9Q1HIR8</accession>
<proteinExistence type="predicted"/>
<dbReference type="PANTHER" id="PTHR31996">
    <property type="entry name" value="COILED-COIL DOMAIN-CONTAINING PROTEIN 115"/>
    <property type="match status" value="1"/>
</dbReference>
<dbReference type="OrthoDB" id="10051475at2759"/>
<dbReference type="GO" id="GO:0070072">
    <property type="term" value="P:vacuolar proton-transporting V-type ATPase complex assembly"/>
    <property type="evidence" value="ECO:0007669"/>
    <property type="project" value="InterPro"/>
</dbReference>
<feature type="region of interest" description="Disordered" evidence="2">
    <location>
        <begin position="239"/>
        <end position="265"/>
    </location>
</feature>
<sequence length="265" mass="29610">MGQESQSCAMVHIMYTNKQVILYVKLNAISSKMSTSITELENVCEKLDEKAVKYFEILEELTDRKKRLEDGMREGFFNLSKARYSMGSRSVGSLQYNTTDTKALASVQVREEDGTCSFCTFRQVPGSKVVTHQQEGSVSGDSATQETQSNENQVRRRKGEEKELDKVTLVEQIKDLTLDTDDNCTFQDPLKWFGILVPAALRQGQAAFIQAVDQCVEIASLQNKLIATHQGYKELLKQKSRLKGEDNGSIPQTEETDGDEGGKTG</sequence>
<dbReference type="PANTHER" id="PTHR31996:SF2">
    <property type="entry name" value="COILED-COIL DOMAIN-CONTAINING PROTEIN 115"/>
    <property type="match status" value="1"/>
</dbReference>
<dbReference type="AlphaFoldDB" id="A0A9Q1HIR8"/>
<gene>
    <name evidence="3" type="ORF">HOLleu_06230</name>
</gene>
<dbReference type="Proteomes" id="UP001152320">
    <property type="component" value="Chromosome 2"/>
</dbReference>
<evidence type="ECO:0000256" key="2">
    <source>
        <dbReference type="SAM" id="MobiDB-lite"/>
    </source>
</evidence>
<feature type="compositionally biased region" description="Polar residues" evidence="2">
    <location>
        <begin position="130"/>
        <end position="152"/>
    </location>
</feature>
<keyword evidence="4" id="KW-1185">Reference proteome</keyword>
<dbReference type="InterPro" id="IPR040357">
    <property type="entry name" value="Vma22/CCDC115"/>
</dbReference>
<name>A0A9Q1HIR8_HOLLE</name>
<evidence type="ECO:0000313" key="4">
    <source>
        <dbReference type="Proteomes" id="UP001152320"/>
    </source>
</evidence>
<comment type="caution">
    <text evidence="3">The sequence shown here is derived from an EMBL/GenBank/DDBJ whole genome shotgun (WGS) entry which is preliminary data.</text>
</comment>
<dbReference type="GO" id="GO:0051082">
    <property type="term" value="F:unfolded protein binding"/>
    <property type="evidence" value="ECO:0007669"/>
    <property type="project" value="TreeGrafter"/>
</dbReference>